<dbReference type="AlphaFoldDB" id="A0A1H0EQQ1"/>
<evidence type="ECO:0000313" key="2">
    <source>
        <dbReference type="Proteomes" id="UP000198541"/>
    </source>
</evidence>
<evidence type="ECO:0000313" key="1">
    <source>
        <dbReference type="EMBL" id="SDN84639.1"/>
    </source>
</evidence>
<sequence length="137" mass="15410">MSKRSEPFFRYDYMAHPASANVPTSHLQVYGHRDDLLHALYVSDKARSQPSRKKDLDPASPRGLHMIHFPLGGMRFRPCLEDVLELIVKEFGIDTVDGWSDALVEGRIAWRHIQLASAIRDDPDTARNALDALGADS</sequence>
<reference evidence="2" key="1">
    <citation type="submission" date="2016-10" db="EMBL/GenBank/DDBJ databases">
        <authorList>
            <person name="Varghese N."/>
            <person name="Submissions S."/>
        </authorList>
    </citation>
    <scope>NUCLEOTIDE SEQUENCE [LARGE SCALE GENOMIC DNA]</scope>
    <source>
        <strain evidence="2">DSM 27982</strain>
    </source>
</reference>
<keyword evidence="2" id="KW-1185">Reference proteome</keyword>
<gene>
    <name evidence="1" type="ORF">SAMN05216355_11810</name>
</gene>
<accession>A0A1H0EQQ1</accession>
<proteinExistence type="predicted"/>
<name>A0A1H0EQQ1_9ACTO</name>
<dbReference type="EMBL" id="FNIM01000018">
    <property type="protein sequence ID" value="SDN84639.1"/>
    <property type="molecule type" value="Genomic_DNA"/>
</dbReference>
<protein>
    <submittedName>
        <fullName evidence="1">Uncharacterized protein</fullName>
    </submittedName>
</protein>
<dbReference type="Proteomes" id="UP000198541">
    <property type="component" value="Unassembled WGS sequence"/>
</dbReference>
<organism evidence="1 2">
    <name type="scientific">Actinomyces ruminicola</name>
    <dbReference type="NCBI Taxonomy" id="332524"/>
    <lineage>
        <taxon>Bacteria</taxon>
        <taxon>Bacillati</taxon>
        <taxon>Actinomycetota</taxon>
        <taxon>Actinomycetes</taxon>
        <taxon>Actinomycetales</taxon>
        <taxon>Actinomycetaceae</taxon>
        <taxon>Actinomyces</taxon>
    </lineage>
</organism>